<evidence type="ECO:0000313" key="2">
    <source>
        <dbReference type="EMBL" id="QEC55361.1"/>
    </source>
</evidence>
<feature type="domain" description="Phosphatidate phosphatase APP1 catalytic" evidence="1">
    <location>
        <begin position="148"/>
        <end position="304"/>
    </location>
</feature>
<dbReference type="EMBL" id="CP042433">
    <property type="protein sequence ID" value="QEC55361.1"/>
    <property type="molecule type" value="Genomic_DNA"/>
</dbReference>
<reference evidence="2 3" key="1">
    <citation type="journal article" date="2015" name="Int. J. Syst. Evol. Microbiol.">
        <title>Flavisolibacter ginsenosidimutans sp. nov., with ginsenoside-converting activity isolated from soil used for cultivating ginseng.</title>
        <authorList>
            <person name="Zhao Y."/>
            <person name="Liu Q."/>
            <person name="Kang M.S."/>
            <person name="Jin F."/>
            <person name="Yu H."/>
            <person name="Im W.T."/>
        </authorList>
    </citation>
    <scope>NUCLEOTIDE SEQUENCE [LARGE SCALE GENOMIC DNA]</scope>
    <source>
        <strain evidence="2 3">Gsoil 636</strain>
    </source>
</reference>
<dbReference type="KEGG" id="fgg:FSB75_05395"/>
<dbReference type="RefSeq" id="WP_146783894.1">
    <property type="nucleotide sequence ID" value="NZ_BAABIO010000002.1"/>
</dbReference>
<gene>
    <name evidence="2" type="ORF">FSB75_05395</name>
</gene>
<dbReference type="PANTHER" id="PTHR28208:SF3">
    <property type="entry name" value="PHOSPHATIDATE PHOSPHATASE APP1"/>
    <property type="match status" value="1"/>
</dbReference>
<evidence type="ECO:0000259" key="1">
    <source>
        <dbReference type="Pfam" id="PF09949"/>
    </source>
</evidence>
<keyword evidence="3" id="KW-1185">Reference proteome</keyword>
<evidence type="ECO:0000313" key="3">
    <source>
        <dbReference type="Proteomes" id="UP000321204"/>
    </source>
</evidence>
<dbReference type="PANTHER" id="PTHR28208">
    <property type="entry name" value="PHOSPHATIDATE PHOSPHATASE APP1"/>
    <property type="match status" value="1"/>
</dbReference>
<dbReference type="GO" id="GO:0008195">
    <property type="term" value="F:phosphatidate phosphatase activity"/>
    <property type="evidence" value="ECO:0007669"/>
    <property type="project" value="InterPro"/>
</dbReference>
<dbReference type="Proteomes" id="UP000321204">
    <property type="component" value="Chromosome"/>
</dbReference>
<dbReference type="Pfam" id="PF09949">
    <property type="entry name" value="APP1_cat"/>
    <property type="match status" value="1"/>
</dbReference>
<proteinExistence type="predicted"/>
<accession>A0A5B8UFC1</accession>
<dbReference type="InterPro" id="IPR052935">
    <property type="entry name" value="Mg2+_PAP"/>
</dbReference>
<organism evidence="2 3">
    <name type="scientific">Flavisolibacter ginsenosidimutans</name>
    <dbReference type="NCBI Taxonomy" id="661481"/>
    <lineage>
        <taxon>Bacteria</taxon>
        <taxon>Pseudomonadati</taxon>
        <taxon>Bacteroidota</taxon>
        <taxon>Chitinophagia</taxon>
        <taxon>Chitinophagales</taxon>
        <taxon>Chitinophagaceae</taxon>
        <taxon>Flavisolibacter</taxon>
    </lineage>
</organism>
<dbReference type="OrthoDB" id="9789875at2"/>
<dbReference type="AlphaFoldDB" id="A0A5B8UFC1"/>
<protein>
    <submittedName>
        <fullName evidence="2">DUF2183 domain-containing protein</fullName>
    </submittedName>
</protein>
<dbReference type="InterPro" id="IPR019236">
    <property type="entry name" value="APP1_cat"/>
</dbReference>
<name>A0A5B8UFC1_9BACT</name>
<sequence>MQTTGHTEETDKRSWKEFLLNLFRLTAKPTVKVYHGYGHDNCLTVFGHVFKLSPYPRKKYRQHFLRNTLALLRLFLIKPFAGADVQLEWKGKQHNAKTDADGFFKFEWNDEEPFECGWFPVNVIASVNKKQIASSTGRVYIPHTTQYVFISDIDDTFLISHSSNLRKRLWVLFTENARSRRPFEGVVRHYQLLAQSNTTEDAPNPFFYVSSSEWNLYEYILEFTAVNELPRGIFLLSQLKQFSQLLKTGQNNHGTKFTRIVRILQAFPHQRVILLGDSSQQDPYIYESIVQHYPKQVHAVYIRDVFQRNYEKVREVLNRIEASGVACLLFKHSDEAILHSVKIGLIAPSDAEKKLSAAQNEIPKMAQSF</sequence>